<organism evidence="1">
    <name type="scientific">Collimonas fungivorans</name>
    <dbReference type="NCBI Taxonomy" id="158899"/>
    <lineage>
        <taxon>Bacteria</taxon>
        <taxon>Pseudomonadati</taxon>
        <taxon>Pseudomonadota</taxon>
        <taxon>Betaproteobacteria</taxon>
        <taxon>Burkholderiales</taxon>
        <taxon>Oxalobacteraceae</taxon>
        <taxon>Collimonas</taxon>
    </lineage>
</organism>
<accession>A0A127PH03</accession>
<protein>
    <submittedName>
        <fullName evidence="1">Uncharacterized protein</fullName>
    </submittedName>
</protein>
<dbReference type="AlphaFoldDB" id="A0A127PH03"/>
<name>A0A127PH03_9BURK</name>
<dbReference type="EMBL" id="CP013232">
    <property type="protein sequence ID" value="AMO96691.1"/>
    <property type="molecule type" value="Genomic_DNA"/>
</dbReference>
<evidence type="ECO:0000313" key="1">
    <source>
        <dbReference type="EMBL" id="AMO96691.1"/>
    </source>
</evidence>
<dbReference type="Proteomes" id="UP000072421">
    <property type="component" value="Chromosome"/>
</dbReference>
<proteinExistence type="predicted"/>
<gene>
    <name evidence="1" type="ORF">CFter6_4082</name>
</gene>
<sequence>MLQYSGCELRTASIELLVKISDILCCWHFEPDVEIMGPFDGAVAAAVNDDVEIVPLDDPGGAEGRNGATEILFEERGSCVDV</sequence>
<evidence type="ECO:0000313" key="2">
    <source>
        <dbReference type="Proteomes" id="UP000072421"/>
    </source>
</evidence>
<reference evidence="1 2" key="1">
    <citation type="submission" date="2015-11" db="EMBL/GenBank/DDBJ databases">
        <title>Exploring the genomic traits of fungus-feeding bacterial genus Collimonas.</title>
        <authorList>
            <person name="Song C."/>
            <person name="Schmidt R."/>
            <person name="de Jager V."/>
            <person name="Krzyzanowska D."/>
            <person name="Jongedijk E."/>
            <person name="Cankar K."/>
            <person name="Beekwilder J."/>
            <person name="van Veen A."/>
            <person name="de Boer W."/>
            <person name="van Veen J.A."/>
            <person name="Garbeva P."/>
        </authorList>
    </citation>
    <scope>NUCLEOTIDE SEQUENCE [LARGE SCALE GENOMIC DNA]</scope>
    <source>
        <strain evidence="1 2">Ter6</strain>
    </source>
</reference>